<accession>E6SSI5</accession>
<dbReference type="KEGG" id="bhl:Bache_0127"/>
<evidence type="ECO:0000259" key="3">
    <source>
        <dbReference type="Pfam" id="PF16344"/>
    </source>
</evidence>
<dbReference type="Gene3D" id="2.60.120.1440">
    <property type="match status" value="1"/>
</dbReference>
<dbReference type="PANTHER" id="PTHR30273">
    <property type="entry name" value="PERIPLASMIC SIGNAL SENSOR AND SIGMA FACTOR ACTIVATOR FECR-RELATED"/>
    <property type="match status" value="1"/>
</dbReference>
<dbReference type="Pfam" id="PF16344">
    <property type="entry name" value="FecR_C"/>
    <property type="match status" value="1"/>
</dbReference>
<feature type="transmembrane region" description="Helical" evidence="1">
    <location>
        <begin position="82"/>
        <end position="103"/>
    </location>
</feature>
<evidence type="ECO:0000313" key="5">
    <source>
        <dbReference type="Proteomes" id="UP000008630"/>
    </source>
</evidence>
<evidence type="ECO:0000313" key="4">
    <source>
        <dbReference type="EMBL" id="ADV42157.1"/>
    </source>
</evidence>
<dbReference type="STRING" id="693979.Bache_0127"/>
<keyword evidence="1" id="KW-0812">Transmembrane</keyword>
<evidence type="ECO:0000259" key="2">
    <source>
        <dbReference type="Pfam" id="PF04773"/>
    </source>
</evidence>
<keyword evidence="1" id="KW-0472">Membrane</keyword>
<organism evidence="4 5">
    <name type="scientific">Bacteroides helcogenes (strain ATCC 35417 / DSM 20613 / JCM 6297 / CCUG 15421 / P 36-108)</name>
    <dbReference type="NCBI Taxonomy" id="693979"/>
    <lineage>
        <taxon>Bacteria</taxon>
        <taxon>Pseudomonadati</taxon>
        <taxon>Bacteroidota</taxon>
        <taxon>Bacteroidia</taxon>
        <taxon>Bacteroidales</taxon>
        <taxon>Bacteroidaceae</taxon>
        <taxon>Bacteroides</taxon>
    </lineage>
</organism>
<dbReference type="EMBL" id="CP002352">
    <property type="protein sequence ID" value="ADV42157.1"/>
    <property type="molecule type" value="Genomic_DNA"/>
</dbReference>
<keyword evidence="5" id="KW-1185">Reference proteome</keyword>
<dbReference type="InterPro" id="IPR032508">
    <property type="entry name" value="FecR_C"/>
</dbReference>
<sequence>MKDKKKEESDKYEWLASILDDRSAFSGGETSRPEEELQKLIFLWNDCEPSRMDTDEVWNKTLQKIKEEESRQKFGVKTRLSFNLYAGLVAASIALLLGLFYFFNHGGREIEDEKMKMEQFLLANKTAENVKEVTLVVSDKKKVEIANNAKVAYTQNGQVQVNSAKLDEAVVAEEAEKEEGAGEYNQIIVPKGRRSMIVLADNSRIWINSDSKVIYPRTFKGKKRQIFVEGEVYLKVARDEKKPFVVGTSAFEVEVLGTSFNVAARKGSTHADVVLVEGVVDVKDHQEKHIKMQPNERVELNQAGISKKEKVNALDYIHWVDGVWVLNGKPLKEVLQYLTEYYGQLIVCHPSITDIPFFGKLYLNEELDAVLESIRQTLPLAFASRKDAVYIDSI</sequence>
<dbReference type="PATRIC" id="fig|693979.3.peg.133"/>
<protein>
    <submittedName>
        <fullName evidence="4">Anti-FecI sigma factor, FecR</fullName>
    </submittedName>
</protein>
<dbReference type="Proteomes" id="UP000008630">
    <property type="component" value="Chromosome"/>
</dbReference>
<dbReference type="OrthoDB" id="1123467at2"/>
<dbReference type="GO" id="GO:0016989">
    <property type="term" value="F:sigma factor antagonist activity"/>
    <property type="evidence" value="ECO:0007669"/>
    <property type="project" value="TreeGrafter"/>
</dbReference>
<name>E6SSI5_BACT6</name>
<reference key="1">
    <citation type="submission" date="2010-11" db="EMBL/GenBank/DDBJ databases">
        <title>The complete genome of Bacteroides helcogenes P 36-108.</title>
        <authorList>
            <consortium name="US DOE Joint Genome Institute (JGI-PGF)"/>
            <person name="Lucas S."/>
            <person name="Copeland A."/>
            <person name="Lapidus A."/>
            <person name="Bruce D."/>
            <person name="Goodwin L."/>
            <person name="Pitluck S."/>
            <person name="Kyrpides N."/>
            <person name="Mavromatis K."/>
            <person name="Ivanova N."/>
            <person name="Zeytun A."/>
            <person name="Brettin T."/>
            <person name="Detter J.C."/>
            <person name="Tapia R."/>
            <person name="Han C."/>
            <person name="Land M."/>
            <person name="Hauser L."/>
            <person name="Markowitz V."/>
            <person name="Cheng J.-F."/>
            <person name="Hugenholtz P."/>
            <person name="Woyke T."/>
            <person name="Wu D."/>
            <person name="Gronow S."/>
            <person name="Wellnitz S."/>
            <person name="Brambilla E."/>
            <person name="Klenk H.-P."/>
            <person name="Eisen J.A."/>
        </authorList>
    </citation>
    <scope>NUCLEOTIDE SEQUENCE</scope>
    <source>
        <strain>P 36-108</strain>
    </source>
</reference>
<dbReference type="Pfam" id="PF04773">
    <property type="entry name" value="FecR"/>
    <property type="match status" value="1"/>
</dbReference>
<reference evidence="4 5" key="2">
    <citation type="journal article" date="2011" name="Stand. Genomic Sci.">
        <title>Complete genome sequence of Bacteroides helcogenes type strain (P 36-108).</title>
        <authorList>
            <person name="Pati A."/>
            <person name="Gronow S."/>
            <person name="Zeytun A."/>
            <person name="Lapidus A."/>
            <person name="Nolan M."/>
            <person name="Hammon N."/>
            <person name="Deshpande S."/>
            <person name="Cheng J.F."/>
            <person name="Tapia R."/>
            <person name="Han C."/>
            <person name="Goodwin L."/>
            <person name="Pitluck S."/>
            <person name="Liolios K."/>
            <person name="Pagani I."/>
            <person name="Ivanova N."/>
            <person name="Mavromatis K."/>
            <person name="Chen A."/>
            <person name="Palaniappan K."/>
            <person name="Land M."/>
            <person name="Hauser L."/>
            <person name="Chang Y.J."/>
            <person name="Jeffries C.D."/>
            <person name="Detter J.C."/>
            <person name="Brambilla E."/>
            <person name="Rohde M."/>
            <person name="Goker M."/>
            <person name="Woyke T."/>
            <person name="Bristow J."/>
            <person name="Eisen J.A."/>
            <person name="Markowitz V."/>
            <person name="Hugenholtz P."/>
            <person name="Kyrpides N.C."/>
            <person name="Klenk H.P."/>
            <person name="Lucas S."/>
        </authorList>
    </citation>
    <scope>NUCLEOTIDE SEQUENCE [LARGE SCALE GENOMIC DNA]</scope>
    <source>
        <strain evidence="5">ATCC 35417 / DSM 20613 / JCM 6297 / CCUG 15421 / P 36-108</strain>
    </source>
</reference>
<dbReference type="RefSeq" id="WP_013545795.1">
    <property type="nucleotide sequence ID" value="NC_014933.1"/>
</dbReference>
<proteinExistence type="predicted"/>
<dbReference type="HOGENOM" id="CLU_050192_1_1_10"/>
<dbReference type="eggNOG" id="COG3712">
    <property type="taxonomic scope" value="Bacteria"/>
</dbReference>
<gene>
    <name evidence="4" type="ordered locus">Bache_0127</name>
</gene>
<dbReference type="AlphaFoldDB" id="E6SSI5"/>
<dbReference type="InterPro" id="IPR006860">
    <property type="entry name" value="FecR"/>
</dbReference>
<feature type="domain" description="Protein FecR C-terminal" evidence="3">
    <location>
        <begin position="325"/>
        <end position="391"/>
    </location>
</feature>
<keyword evidence="1" id="KW-1133">Transmembrane helix</keyword>
<dbReference type="PANTHER" id="PTHR30273:SF2">
    <property type="entry name" value="PROTEIN FECR"/>
    <property type="match status" value="1"/>
</dbReference>
<evidence type="ECO:0000256" key="1">
    <source>
        <dbReference type="SAM" id="Phobius"/>
    </source>
</evidence>
<dbReference type="InterPro" id="IPR012373">
    <property type="entry name" value="Ferrdict_sens_TM"/>
</dbReference>
<dbReference type="Gene3D" id="3.55.50.30">
    <property type="match status" value="1"/>
</dbReference>
<feature type="domain" description="FecR protein" evidence="2">
    <location>
        <begin position="187"/>
        <end position="280"/>
    </location>
</feature>